<dbReference type="Proteomes" id="UP000219669">
    <property type="component" value="Unassembled WGS sequence"/>
</dbReference>
<gene>
    <name evidence="2" type="ORF">SAMN02746062_00819</name>
</gene>
<reference evidence="2 3" key="1">
    <citation type="submission" date="2017-09" db="EMBL/GenBank/DDBJ databases">
        <authorList>
            <person name="Ehlers B."/>
            <person name="Leendertz F.H."/>
        </authorList>
    </citation>
    <scope>NUCLEOTIDE SEQUENCE [LARGE SCALE GENOMIC DNA]</scope>
    <source>
        <strain evidence="2 3">DSM 16848</strain>
    </source>
</reference>
<dbReference type="InterPro" id="IPR031586">
    <property type="entry name" value="HpuA"/>
</dbReference>
<dbReference type="Pfam" id="PF16960">
    <property type="entry name" value="HpuA"/>
    <property type="match status" value="1"/>
</dbReference>
<name>A0A286E8H0_9NEIS</name>
<dbReference type="PROSITE" id="PS51257">
    <property type="entry name" value="PROKAR_LIPOPROTEIN"/>
    <property type="match status" value="1"/>
</dbReference>
<dbReference type="InterPro" id="IPR011250">
    <property type="entry name" value="OMP/PagP_B-barrel"/>
</dbReference>
<dbReference type="RefSeq" id="WP_097113893.1">
    <property type="nucleotide sequence ID" value="NZ_CP083931.1"/>
</dbReference>
<evidence type="ECO:0000313" key="3">
    <source>
        <dbReference type="Proteomes" id="UP000219669"/>
    </source>
</evidence>
<protein>
    <submittedName>
        <fullName evidence="2">Haemoglobin-haptoglobin utilisation, porphyrin transporter</fullName>
    </submittedName>
</protein>
<dbReference type="NCBIfam" id="NF041636">
    <property type="entry name" value="slam_lipo"/>
    <property type="match status" value="1"/>
</dbReference>
<dbReference type="AlphaFoldDB" id="A0A286E8H0"/>
<evidence type="ECO:0000313" key="2">
    <source>
        <dbReference type="EMBL" id="SOD67154.1"/>
    </source>
</evidence>
<keyword evidence="3" id="KW-1185">Reference proteome</keyword>
<sequence>MKFQTKLGAGICLSWLLSACSGSSIEEPKVFVSLNTAQAVSESQVQTQDSSRATVSTHGGEVLSAGSLMVYKTPDGKYYPLGESNTLIRPVYSSPDKTFGTKQYMQNTDNGGKLFACCTGAGVDVPAAHVKSSYYGAWLAKDGTSSLFSGGVLADPAHMQGGANNPNKGKASYDVLAVRVKNGELVNSSYTPKNANHADAPTVISRLTVNFNTGKLGGTILGNRDFGNDIVMKDVSVNGNTFQGSAVSGSATGAVEGAFYGAQSTWSQYTAQDRHSGNEIGGIVKFGNANLDAAFGGSRTALDTTTTSTDLNPLSNGENR</sequence>
<dbReference type="EMBL" id="OCNF01000005">
    <property type="protein sequence ID" value="SOD67154.1"/>
    <property type="molecule type" value="Genomic_DNA"/>
</dbReference>
<proteinExistence type="predicted"/>
<dbReference type="InterPro" id="IPR054843">
    <property type="entry name" value="Slam_hemophilin_C"/>
</dbReference>
<dbReference type="OrthoDB" id="8607152at2"/>
<organism evidence="2 3">
    <name type="scientific">Alysiella filiformis DSM 16848</name>
    <dbReference type="NCBI Taxonomy" id="1120981"/>
    <lineage>
        <taxon>Bacteria</taxon>
        <taxon>Pseudomonadati</taxon>
        <taxon>Pseudomonadota</taxon>
        <taxon>Betaproteobacteria</taxon>
        <taxon>Neisseriales</taxon>
        <taxon>Neisseriaceae</taxon>
        <taxon>Alysiella</taxon>
    </lineage>
</organism>
<dbReference type="GO" id="GO:0009279">
    <property type="term" value="C:cell outer membrane"/>
    <property type="evidence" value="ECO:0007669"/>
    <property type="project" value="UniProtKB-SubCell"/>
</dbReference>
<comment type="subcellular location">
    <subcellularLocation>
        <location evidence="1">Cell outer membrane</location>
    </subcellularLocation>
</comment>
<dbReference type="Gene3D" id="2.40.160.90">
    <property type="match status" value="1"/>
</dbReference>
<evidence type="ECO:0000256" key="1">
    <source>
        <dbReference type="ARBA" id="ARBA00004442"/>
    </source>
</evidence>
<dbReference type="SUPFAM" id="SSF56925">
    <property type="entry name" value="OMPA-like"/>
    <property type="match status" value="1"/>
</dbReference>
<accession>A0A286E8H0</accession>